<evidence type="ECO:0000313" key="2">
    <source>
        <dbReference type="Proteomes" id="UP000183832"/>
    </source>
</evidence>
<sequence length="130" mass="15631">MSKVWSLPKINNILELPQFAARILRLFIYSESCKGNQFLASKHRERESISRRRKVKGMIKCQALNPCQRLSKQNQTHCFSLRRLNFEKKRVSLRYHFECFFLLLIFWRKASKHDKETYGFEKAEDCKQSI</sequence>
<gene>
    <name evidence="1" type="ORF">CLUMA_CG005503</name>
</gene>
<reference evidence="1 2" key="1">
    <citation type="submission" date="2015-04" db="EMBL/GenBank/DDBJ databases">
        <authorList>
            <person name="Syromyatnikov M.Y."/>
            <person name="Popov V.N."/>
        </authorList>
    </citation>
    <scope>NUCLEOTIDE SEQUENCE [LARGE SCALE GENOMIC DNA]</scope>
</reference>
<name>A0A1J1HV54_9DIPT</name>
<dbReference type="Proteomes" id="UP000183832">
    <property type="component" value="Unassembled WGS sequence"/>
</dbReference>
<dbReference type="AlphaFoldDB" id="A0A1J1HV54"/>
<organism evidence="1 2">
    <name type="scientific">Clunio marinus</name>
    <dbReference type="NCBI Taxonomy" id="568069"/>
    <lineage>
        <taxon>Eukaryota</taxon>
        <taxon>Metazoa</taxon>
        <taxon>Ecdysozoa</taxon>
        <taxon>Arthropoda</taxon>
        <taxon>Hexapoda</taxon>
        <taxon>Insecta</taxon>
        <taxon>Pterygota</taxon>
        <taxon>Neoptera</taxon>
        <taxon>Endopterygota</taxon>
        <taxon>Diptera</taxon>
        <taxon>Nematocera</taxon>
        <taxon>Chironomoidea</taxon>
        <taxon>Chironomidae</taxon>
        <taxon>Clunio</taxon>
    </lineage>
</organism>
<dbReference type="EMBL" id="CVRI01000021">
    <property type="protein sequence ID" value="CRK91883.1"/>
    <property type="molecule type" value="Genomic_DNA"/>
</dbReference>
<keyword evidence="2" id="KW-1185">Reference proteome</keyword>
<accession>A0A1J1HV54</accession>
<proteinExistence type="predicted"/>
<evidence type="ECO:0000313" key="1">
    <source>
        <dbReference type="EMBL" id="CRK91883.1"/>
    </source>
</evidence>
<protein>
    <submittedName>
        <fullName evidence="1">CLUMA_CG005503, isoform A</fullName>
    </submittedName>
</protein>